<sequence>MDDLFPDSLLSPPRLLAPGATLLAGQALAQQDAIWQAVERVLQQAPLRRMQTPGGHTMSVAMSNCGQLGWISDQRGYRYSGQDPASGLPWPALPPLLADLAGTWAATAGFADFHSNACLINCYEPGSRMSLHQDRDERDFTQPIVTLSLGLAARFMLGGAQRQSAHQKIVLRHGDVLVFGGPARLCFHGIMPLADGWHPLLGSRRISLTFRCA</sequence>
<dbReference type="PANTHER" id="PTHR16557">
    <property type="entry name" value="ALKYLATED DNA REPAIR PROTEIN ALKB-RELATED"/>
    <property type="match status" value="1"/>
</dbReference>
<evidence type="ECO:0000313" key="8">
    <source>
        <dbReference type="Proteomes" id="UP000248395"/>
    </source>
</evidence>
<dbReference type="InterPro" id="IPR027450">
    <property type="entry name" value="AlkB-like"/>
</dbReference>
<dbReference type="Pfam" id="PF13532">
    <property type="entry name" value="2OG-FeII_Oxy_2"/>
    <property type="match status" value="1"/>
</dbReference>
<feature type="binding site" evidence="5">
    <location>
        <position position="188"/>
    </location>
    <ligand>
        <name>Fe cation</name>
        <dbReference type="ChEBI" id="CHEBI:24875"/>
        <note>catalytic</note>
    </ligand>
</feature>
<dbReference type="NCBIfam" id="NF011930">
    <property type="entry name" value="PRK15401.1"/>
    <property type="match status" value="1"/>
</dbReference>
<dbReference type="AlphaFoldDB" id="A0A318J8J0"/>
<keyword evidence="1 5" id="KW-0479">Metal-binding</keyword>
<dbReference type="PANTHER" id="PTHR16557:SF2">
    <property type="entry name" value="NUCLEIC ACID DIOXYGENASE ALKBH1"/>
    <property type="match status" value="1"/>
</dbReference>
<keyword evidence="4 5" id="KW-0408">Iron</keyword>
<feature type="domain" description="Fe2OG dioxygenase" evidence="6">
    <location>
        <begin position="114"/>
        <end position="213"/>
    </location>
</feature>
<keyword evidence="8" id="KW-1185">Reference proteome</keyword>
<gene>
    <name evidence="7" type="ORF">DFR38_11615</name>
</gene>
<evidence type="ECO:0000259" key="6">
    <source>
        <dbReference type="PROSITE" id="PS51471"/>
    </source>
</evidence>
<organism evidence="7 8">
    <name type="scientific">Aquitalea magnusonii</name>
    <dbReference type="NCBI Taxonomy" id="332411"/>
    <lineage>
        <taxon>Bacteria</taxon>
        <taxon>Pseudomonadati</taxon>
        <taxon>Pseudomonadota</taxon>
        <taxon>Betaproteobacteria</taxon>
        <taxon>Neisseriales</taxon>
        <taxon>Chromobacteriaceae</taxon>
        <taxon>Aquitalea</taxon>
    </lineage>
</organism>
<evidence type="ECO:0000313" key="7">
    <source>
        <dbReference type="EMBL" id="PXX42905.1"/>
    </source>
</evidence>
<dbReference type="RefSeq" id="WP_110313626.1">
    <property type="nucleotide sequence ID" value="NZ_QJKC01000016.1"/>
</dbReference>
<dbReference type="OrthoDB" id="9796932at2"/>
<keyword evidence="2 7" id="KW-0223">Dioxygenase</keyword>
<evidence type="ECO:0000256" key="5">
    <source>
        <dbReference type="PIRSR" id="PIRSR604574-2"/>
    </source>
</evidence>
<evidence type="ECO:0000256" key="2">
    <source>
        <dbReference type="ARBA" id="ARBA00022964"/>
    </source>
</evidence>
<comment type="cofactor">
    <cofactor evidence="5">
        <name>Fe(2+)</name>
        <dbReference type="ChEBI" id="CHEBI:29033"/>
    </cofactor>
    <text evidence="5">Binds 1 Fe(2+) ion per subunit.</text>
</comment>
<feature type="binding site" evidence="5">
    <location>
        <position position="134"/>
    </location>
    <ligand>
        <name>Fe cation</name>
        <dbReference type="ChEBI" id="CHEBI:24875"/>
        <note>catalytic</note>
    </ligand>
</feature>
<dbReference type="SUPFAM" id="SSF51197">
    <property type="entry name" value="Clavaminate synthase-like"/>
    <property type="match status" value="1"/>
</dbReference>
<proteinExistence type="predicted"/>
<dbReference type="GO" id="GO:0035516">
    <property type="term" value="F:broad specificity oxidative DNA demethylase activity"/>
    <property type="evidence" value="ECO:0007669"/>
    <property type="project" value="TreeGrafter"/>
</dbReference>
<dbReference type="GO" id="GO:0035513">
    <property type="term" value="P:oxidative RNA demethylation"/>
    <property type="evidence" value="ECO:0007669"/>
    <property type="project" value="TreeGrafter"/>
</dbReference>
<dbReference type="EMBL" id="QJKC01000016">
    <property type="protein sequence ID" value="PXX42905.1"/>
    <property type="molecule type" value="Genomic_DNA"/>
</dbReference>
<keyword evidence="3" id="KW-0560">Oxidoreductase</keyword>
<dbReference type="PROSITE" id="PS51471">
    <property type="entry name" value="FE2OG_OXY"/>
    <property type="match status" value="1"/>
</dbReference>
<dbReference type="GO" id="GO:0008198">
    <property type="term" value="F:ferrous iron binding"/>
    <property type="evidence" value="ECO:0007669"/>
    <property type="project" value="TreeGrafter"/>
</dbReference>
<evidence type="ECO:0000256" key="1">
    <source>
        <dbReference type="ARBA" id="ARBA00022723"/>
    </source>
</evidence>
<dbReference type="GO" id="GO:0035515">
    <property type="term" value="F:oxidative RNA demethylase activity"/>
    <property type="evidence" value="ECO:0007669"/>
    <property type="project" value="TreeGrafter"/>
</dbReference>
<dbReference type="GO" id="GO:0005737">
    <property type="term" value="C:cytoplasm"/>
    <property type="evidence" value="ECO:0007669"/>
    <property type="project" value="TreeGrafter"/>
</dbReference>
<accession>A0A318J8J0</accession>
<dbReference type="InterPro" id="IPR037151">
    <property type="entry name" value="AlkB-like_sf"/>
</dbReference>
<protein>
    <submittedName>
        <fullName evidence="7">DNA-N1-methyladenine dioxygenase</fullName>
    </submittedName>
</protein>
<reference evidence="7 8" key="1">
    <citation type="submission" date="2018-05" db="EMBL/GenBank/DDBJ databases">
        <title>Genomic Encyclopedia of Type Strains, Phase IV (KMG-IV): sequencing the most valuable type-strain genomes for metagenomic binning, comparative biology and taxonomic classification.</title>
        <authorList>
            <person name="Goeker M."/>
        </authorList>
    </citation>
    <scope>NUCLEOTIDE SEQUENCE [LARGE SCALE GENOMIC DNA]</scope>
    <source>
        <strain evidence="7 8">DSM 25134</strain>
    </source>
</reference>
<feature type="binding site" evidence="5">
    <location>
        <position position="132"/>
    </location>
    <ligand>
        <name>Fe cation</name>
        <dbReference type="ChEBI" id="CHEBI:24875"/>
        <note>catalytic</note>
    </ligand>
</feature>
<dbReference type="Gene3D" id="2.60.120.590">
    <property type="entry name" value="Alpha-ketoglutarate-dependent dioxygenase AlkB-like"/>
    <property type="match status" value="1"/>
</dbReference>
<evidence type="ECO:0000256" key="4">
    <source>
        <dbReference type="ARBA" id="ARBA00023004"/>
    </source>
</evidence>
<dbReference type="InterPro" id="IPR005123">
    <property type="entry name" value="Oxoglu/Fe-dep_dioxygenase_dom"/>
</dbReference>
<evidence type="ECO:0000256" key="3">
    <source>
        <dbReference type="ARBA" id="ARBA00023002"/>
    </source>
</evidence>
<name>A0A318J8J0_9NEIS</name>
<dbReference type="InterPro" id="IPR004574">
    <property type="entry name" value="Alkb"/>
</dbReference>
<dbReference type="Proteomes" id="UP000248395">
    <property type="component" value="Unassembled WGS sequence"/>
</dbReference>
<comment type="caution">
    <text evidence="7">The sequence shown here is derived from an EMBL/GenBank/DDBJ whole genome shotgun (WGS) entry which is preliminary data.</text>
</comment>